<dbReference type="InterPro" id="IPR000436">
    <property type="entry name" value="Sushi_SCR_CCP_dom"/>
</dbReference>
<dbReference type="OrthoDB" id="6480633at2759"/>
<comment type="caution">
    <text evidence="2">Lacks conserved residue(s) required for the propagation of feature annotation.</text>
</comment>
<keyword evidence="6" id="KW-1185">Reference proteome</keyword>
<sequence>MTIAVKILGAIHKFCIADFSTCTDDLPTAQCLTLKNNHECIFDKAVNGTSCLCHETCISSNLCPAADGPLLDSRCDCIHYLDQCGGYTTPKPGCPLAAWKTDCFRTAYFYDISLSCINNIQSCSHTVGIPGLQHGGAFRYGDIEQYWCADGYKQIGGSIGLSICWEGNYIQHGDSGEYPVCELITCSDPPKVLYTNPSATQVSVFDDITYTCQDGTEQIDGGDGRIKCGTDGLWHPCNTTINPICIGDFAFFVKLPTFSPSVLLITYQSRSSIECASLCLNLYMCVGYTFDSSSSICSLNESGDQDDNTQMIQVYPY</sequence>
<name>V4AFG6_LOTGI</name>
<dbReference type="SUPFAM" id="SSF57535">
    <property type="entry name" value="Complement control module/SCR domain"/>
    <property type="match status" value="2"/>
</dbReference>
<evidence type="ECO:0000313" key="5">
    <source>
        <dbReference type="EMBL" id="ESO93845.1"/>
    </source>
</evidence>
<gene>
    <name evidence="5" type="ORF">LOTGIDRAFT_153318</name>
</gene>
<organism evidence="5 6">
    <name type="scientific">Lottia gigantea</name>
    <name type="common">Giant owl limpet</name>
    <dbReference type="NCBI Taxonomy" id="225164"/>
    <lineage>
        <taxon>Eukaryota</taxon>
        <taxon>Metazoa</taxon>
        <taxon>Spiralia</taxon>
        <taxon>Lophotrochozoa</taxon>
        <taxon>Mollusca</taxon>
        <taxon>Gastropoda</taxon>
        <taxon>Patellogastropoda</taxon>
        <taxon>Lottioidea</taxon>
        <taxon>Lottiidae</taxon>
        <taxon>Lottia</taxon>
    </lineage>
</organism>
<dbReference type="SUPFAM" id="SSF57414">
    <property type="entry name" value="Hairpin loop containing domain-like"/>
    <property type="match status" value="1"/>
</dbReference>
<feature type="domain" description="Sushi" evidence="3">
    <location>
        <begin position="184"/>
        <end position="247"/>
    </location>
</feature>
<dbReference type="AlphaFoldDB" id="V4AFG6"/>
<evidence type="ECO:0008006" key="7">
    <source>
        <dbReference type="Google" id="ProtNLM"/>
    </source>
</evidence>
<dbReference type="CTD" id="20235926"/>
<dbReference type="HOGENOM" id="CLU_877958_0_0_1"/>
<dbReference type="EMBL" id="KB201890">
    <property type="protein sequence ID" value="ESO93845.1"/>
    <property type="molecule type" value="Genomic_DNA"/>
</dbReference>
<dbReference type="InterPro" id="IPR035976">
    <property type="entry name" value="Sushi/SCR/CCP_sf"/>
</dbReference>
<evidence type="ECO:0000256" key="1">
    <source>
        <dbReference type="ARBA" id="ARBA00023157"/>
    </source>
</evidence>
<feature type="domain" description="Apple" evidence="4">
    <location>
        <begin position="245"/>
        <end position="317"/>
    </location>
</feature>
<dbReference type="OMA" id="CQPYIAN"/>
<dbReference type="GeneID" id="20235926"/>
<evidence type="ECO:0000313" key="6">
    <source>
        <dbReference type="Proteomes" id="UP000030746"/>
    </source>
</evidence>
<reference evidence="5 6" key="1">
    <citation type="journal article" date="2013" name="Nature">
        <title>Insights into bilaterian evolution from three spiralian genomes.</title>
        <authorList>
            <person name="Simakov O."/>
            <person name="Marletaz F."/>
            <person name="Cho S.J."/>
            <person name="Edsinger-Gonzales E."/>
            <person name="Havlak P."/>
            <person name="Hellsten U."/>
            <person name="Kuo D.H."/>
            <person name="Larsson T."/>
            <person name="Lv J."/>
            <person name="Arendt D."/>
            <person name="Savage R."/>
            <person name="Osoegawa K."/>
            <person name="de Jong P."/>
            <person name="Grimwood J."/>
            <person name="Chapman J.A."/>
            <person name="Shapiro H."/>
            <person name="Aerts A."/>
            <person name="Otillar R.P."/>
            <person name="Terry A.Y."/>
            <person name="Boore J.L."/>
            <person name="Grigoriev I.V."/>
            <person name="Lindberg D.R."/>
            <person name="Seaver E.C."/>
            <person name="Weisblat D.A."/>
            <person name="Putnam N.H."/>
            <person name="Rokhsar D.S."/>
        </authorList>
    </citation>
    <scope>NUCLEOTIDE SEQUENCE [LARGE SCALE GENOMIC DNA]</scope>
</reference>
<dbReference type="PROSITE" id="PS50948">
    <property type="entry name" value="PAN"/>
    <property type="match status" value="1"/>
</dbReference>
<accession>V4AFG6</accession>
<dbReference type="RefSeq" id="XP_009055467.1">
    <property type="nucleotide sequence ID" value="XM_009057219.1"/>
</dbReference>
<dbReference type="PROSITE" id="PS50923">
    <property type="entry name" value="SUSHI"/>
    <property type="match status" value="1"/>
</dbReference>
<protein>
    <recommendedName>
        <fullName evidence="7">Sushi domain-containing protein</fullName>
    </recommendedName>
</protein>
<evidence type="ECO:0000256" key="2">
    <source>
        <dbReference type="PROSITE-ProRule" id="PRU00302"/>
    </source>
</evidence>
<dbReference type="InterPro" id="IPR003609">
    <property type="entry name" value="Pan_app"/>
</dbReference>
<evidence type="ECO:0000259" key="4">
    <source>
        <dbReference type="PROSITE" id="PS50948"/>
    </source>
</evidence>
<keyword evidence="1" id="KW-1015">Disulfide bond</keyword>
<dbReference type="Gene3D" id="2.10.70.10">
    <property type="entry name" value="Complement Module, domain 1"/>
    <property type="match status" value="1"/>
</dbReference>
<evidence type="ECO:0000259" key="3">
    <source>
        <dbReference type="PROSITE" id="PS50923"/>
    </source>
</evidence>
<dbReference type="KEGG" id="lgi:LOTGIDRAFT_153318"/>
<proteinExistence type="predicted"/>
<keyword evidence="2" id="KW-0768">Sushi</keyword>
<dbReference type="Proteomes" id="UP000030746">
    <property type="component" value="Unassembled WGS sequence"/>
</dbReference>